<dbReference type="EMBL" id="CP159872">
    <property type="protein sequence ID" value="XCM78316.1"/>
    <property type="molecule type" value="Genomic_DNA"/>
</dbReference>
<name>A0AAU8JR18_9ACTN</name>
<dbReference type="KEGG" id="kcm:ABWK59_04910"/>
<dbReference type="GO" id="GO:0016779">
    <property type="term" value="F:nucleotidyltransferase activity"/>
    <property type="evidence" value="ECO:0007669"/>
    <property type="project" value="UniProtKB-KW"/>
</dbReference>
<dbReference type="AlphaFoldDB" id="A0AAU8JR18"/>
<dbReference type="InterPro" id="IPR043519">
    <property type="entry name" value="NT_sf"/>
</dbReference>
<sequence>MTSSVSVTDGATRLLLERFIGDLRPLPSLVAVWAHGSLAGGDYRAGPSDLDLVAVLDRPCSPAEEAWLNALHARLDAEVPSAARLHCSYLAAGELDDPDLRHLTWAHRELMRRPVTPVTRRELHAFGRVLSGPAPAGLLPPVTDRELAEFVAGDLRDYWRPALADPLRWRRDIWVDLGRLTLARATVTLRTGRLITKAEAVDVLAELGAPAELVADVRRRRYGRPAPVSEGWDTQRAELTRDFLGPAIDRALAAAAGR</sequence>
<keyword evidence="1" id="KW-0548">Nucleotidyltransferase</keyword>
<dbReference type="RefSeq" id="WP_354638112.1">
    <property type="nucleotide sequence ID" value="NZ_CP159872.1"/>
</dbReference>
<evidence type="ECO:0000313" key="1">
    <source>
        <dbReference type="EMBL" id="XCM78316.1"/>
    </source>
</evidence>
<proteinExistence type="predicted"/>
<dbReference type="EC" id="2.7.7.-" evidence="1"/>
<dbReference type="SUPFAM" id="SSF81301">
    <property type="entry name" value="Nucleotidyltransferase"/>
    <property type="match status" value="1"/>
</dbReference>
<dbReference type="CDD" id="cd05403">
    <property type="entry name" value="NT_KNTase_like"/>
    <property type="match status" value="1"/>
</dbReference>
<gene>
    <name evidence="1" type="ORF">ABWK59_04910</name>
</gene>
<organism evidence="1">
    <name type="scientific">Kitasatospora camelliae</name>
    <dbReference type="NCBI Taxonomy" id="3156397"/>
    <lineage>
        <taxon>Bacteria</taxon>
        <taxon>Bacillati</taxon>
        <taxon>Actinomycetota</taxon>
        <taxon>Actinomycetes</taxon>
        <taxon>Kitasatosporales</taxon>
        <taxon>Streptomycetaceae</taxon>
        <taxon>Kitasatospora</taxon>
    </lineage>
</organism>
<accession>A0AAU8JR18</accession>
<reference evidence="1" key="1">
    <citation type="submission" date="2024-06" db="EMBL/GenBank/DDBJ databases">
        <title>The genome sequences of Kitasatospora sp. strain HUAS MG31.</title>
        <authorList>
            <person name="Mo P."/>
        </authorList>
    </citation>
    <scope>NUCLEOTIDE SEQUENCE</scope>
    <source>
        <strain evidence="1">HUAS MG31</strain>
    </source>
</reference>
<protein>
    <submittedName>
        <fullName evidence="1">Nucleotidyltransferase domain-containing protein</fullName>
        <ecNumber evidence="1">2.7.7.-</ecNumber>
    </submittedName>
</protein>
<keyword evidence="1" id="KW-0808">Transferase</keyword>